<keyword evidence="3" id="KW-1185">Reference proteome</keyword>
<gene>
    <name evidence="2" type="ORF">ACFQ4A_09700</name>
</gene>
<reference evidence="3" key="1">
    <citation type="journal article" date="2019" name="Int. J. Syst. Evol. Microbiol.">
        <title>The Global Catalogue of Microorganisms (GCM) 10K type strain sequencing project: providing services to taxonomists for standard genome sequencing and annotation.</title>
        <authorList>
            <consortium name="The Broad Institute Genomics Platform"/>
            <consortium name="The Broad Institute Genome Sequencing Center for Infectious Disease"/>
            <person name="Wu L."/>
            <person name="Ma J."/>
        </authorList>
    </citation>
    <scope>NUCLEOTIDE SEQUENCE [LARGE SCALE GENOMIC DNA]</scope>
    <source>
        <strain evidence="3">CCUG 54822</strain>
    </source>
</reference>
<dbReference type="PANTHER" id="PTHR39176">
    <property type="entry name" value="PERIPLASMIC PROTEIN-RELATED"/>
    <property type="match status" value="1"/>
</dbReference>
<dbReference type="PANTHER" id="PTHR39176:SF1">
    <property type="entry name" value="PERIPLASMIC PROTEIN"/>
    <property type="match status" value="1"/>
</dbReference>
<sequence length="307" mass="35682">MKHFIKLFLGVLMLSVFLVACGSIESKIIGSWKVVIDDDVVAYLEIDEERIINRQESNDNPMTADYILTETEDDNFIMEVVNPEDGTNEFFFEGYFENKNTVIVVDTPGGAEGENNGLVRIDSVKEEMEKDKEAAEAKAAEEEKKKELAKEKEEEEKAEQRAKEKEENEKAKQLAKEKREKEAKQLAAEASDLKKKYLQKADVLDDRIMKEAKEIDPDAQDMRPGFYGQYYNEWDDLLQNVWDELEDTMPKDAFEKLKSDQIEWIEMKEEKFDEMPDETASARGKGVDYLAFETKDRTYYLIEDYMD</sequence>
<evidence type="ECO:0000256" key="1">
    <source>
        <dbReference type="SAM" id="MobiDB-lite"/>
    </source>
</evidence>
<dbReference type="EMBL" id="JBHTNH010000020">
    <property type="protein sequence ID" value="MFD1361927.1"/>
    <property type="molecule type" value="Genomic_DNA"/>
</dbReference>
<dbReference type="PROSITE" id="PS51257">
    <property type="entry name" value="PROKAR_LIPOPROTEIN"/>
    <property type="match status" value="1"/>
</dbReference>
<evidence type="ECO:0000313" key="3">
    <source>
        <dbReference type="Proteomes" id="UP001597178"/>
    </source>
</evidence>
<feature type="region of interest" description="Disordered" evidence="1">
    <location>
        <begin position="125"/>
        <end position="183"/>
    </location>
</feature>
<feature type="compositionally biased region" description="Basic and acidic residues" evidence="1">
    <location>
        <begin position="125"/>
        <end position="152"/>
    </location>
</feature>
<dbReference type="Proteomes" id="UP001597178">
    <property type="component" value="Unassembled WGS sequence"/>
</dbReference>
<evidence type="ECO:0000313" key="2">
    <source>
        <dbReference type="EMBL" id="MFD1361927.1"/>
    </source>
</evidence>
<proteinExistence type="predicted"/>
<name>A0ABW3ZUA0_9BACI</name>
<comment type="caution">
    <text evidence="2">The sequence shown here is derived from an EMBL/GenBank/DDBJ whole genome shotgun (WGS) entry which is preliminary data.</text>
</comment>
<organism evidence="2 3">
    <name type="scientific">Lentibacillus salinarum</name>
    <dbReference type="NCBI Taxonomy" id="446820"/>
    <lineage>
        <taxon>Bacteria</taxon>
        <taxon>Bacillati</taxon>
        <taxon>Bacillota</taxon>
        <taxon>Bacilli</taxon>
        <taxon>Bacillales</taxon>
        <taxon>Bacillaceae</taxon>
        <taxon>Lentibacillus</taxon>
    </lineage>
</organism>
<feature type="compositionally biased region" description="Basic and acidic residues" evidence="1">
    <location>
        <begin position="158"/>
        <end position="183"/>
    </location>
</feature>
<dbReference type="RefSeq" id="WP_382399965.1">
    <property type="nucleotide sequence ID" value="NZ_JBHTNH010000020.1"/>
</dbReference>
<evidence type="ECO:0008006" key="4">
    <source>
        <dbReference type="Google" id="ProtNLM"/>
    </source>
</evidence>
<protein>
    <recommendedName>
        <fullName evidence="4">Lysozyme inhibitor LprI N-terminal domain-containing protein</fullName>
    </recommendedName>
</protein>
<accession>A0ABW3ZUA0</accession>